<organism evidence="2 3">
    <name type="scientific">Plutella xylostella</name>
    <name type="common">Diamondback moth</name>
    <name type="synonym">Plutella maculipennis</name>
    <dbReference type="NCBI Taxonomy" id="51655"/>
    <lineage>
        <taxon>Eukaryota</taxon>
        <taxon>Metazoa</taxon>
        <taxon>Ecdysozoa</taxon>
        <taxon>Arthropoda</taxon>
        <taxon>Hexapoda</taxon>
        <taxon>Insecta</taxon>
        <taxon>Pterygota</taxon>
        <taxon>Neoptera</taxon>
        <taxon>Endopterygota</taxon>
        <taxon>Lepidoptera</taxon>
        <taxon>Glossata</taxon>
        <taxon>Ditrysia</taxon>
        <taxon>Yponomeutoidea</taxon>
        <taxon>Plutellidae</taxon>
        <taxon>Plutella</taxon>
    </lineage>
</organism>
<evidence type="ECO:0000256" key="1">
    <source>
        <dbReference type="SAM" id="MobiDB-lite"/>
    </source>
</evidence>
<protein>
    <submittedName>
        <fullName evidence="2">Uncharacterized protein</fullName>
    </submittedName>
</protein>
<name>A0ABQ7Q3D1_PLUXY</name>
<dbReference type="EMBL" id="JAHIBW010000022">
    <property type="protein sequence ID" value="KAG7299433.1"/>
    <property type="molecule type" value="Genomic_DNA"/>
</dbReference>
<reference evidence="2 3" key="1">
    <citation type="submission" date="2021-06" db="EMBL/GenBank/DDBJ databases">
        <title>A haploid diamondback moth (Plutella xylostella L.) genome assembly resolves 31 chromosomes and identifies a diamide resistance mutation.</title>
        <authorList>
            <person name="Ward C.M."/>
            <person name="Perry K.D."/>
            <person name="Baker G."/>
            <person name="Powis K."/>
            <person name="Heckel D.G."/>
            <person name="Baxter S.W."/>
        </authorList>
    </citation>
    <scope>NUCLEOTIDE SEQUENCE [LARGE SCALE GENOMIC DNA]</scope>
    <source>
        <strain evidence="2 3">LV</strain>
        <tissue evidence="2">Single pupa</tissue>
    </source>
</reference>
<dbReference type="Proteomes" id="UP000823941">
    <property type="component" value="Chromosome 22"/>
</dbReference>
<sequence length="331" mass="37325">MLILVLLFATALAQNANYNFGPQPSRVVPPYVPASPPEIPPIDATDDIYQKDYWKNPHLVYNFQQVRRDQPAHVENREESLGKYFGRRRTTTTTPRPVVVPTIAPVVIPERQEPYYPPSPAPVQHSQNSYIDSISRWNQELNQDVPSVTVPPRPTPSVQRWQDVVANEQPAIPQYPSRLPTINADEFANIPAAGPYVPRPTQPPQTWHEPERYTVRPRIPPVTRAPLVASYQPEARVHQNSWVEEQPRIPEPIRVPEPSWNVEPARGPEPAHRPSRARGQNGRGQHKFNWSDVASDASQVQTTTVRAPVAANTPPPSVPTLSPWYGDNFGK</sequence>
<keyword evidence="3" id="KW-1185">Reference proteome</keyword>
<comment type="caution">
    <text evidence="2">The sequence shown here is derived from an EMBL/GenBank/DDBJ whole genome shotgun (WGS) entry which is preliminary data.</text>
</comment>
<evidence type="ECO:0000313" key="3">
    <source>
        <dbReference type="Proteomes" id="UP000823941"/>
    </source>
</evidence>
<accession>A0ABQ7Q3D1</accession>
<feature type="region of interest" description="Disordered" evidence="1">
    <location>
        <begin position="253"/>
        <end position="331"/>
    </location>
</feature>
<evidence type="ECO:0000313" key="2">
    <source>
        <dbReference type="EMBL" id="KAG7299433.1"/>
    </source>
</evidence>
<proteinExistence type="predicted"/>
<gene>
    <name evidence="2" type="ORF">JYU34_016387</name>
</gene>
<feature type="compositionally biased region" description="Polar residues" evidence="1">
    <location>
        <begin position="296"/>
        <end position="305"/>
    </location>
</feature>